<accession>A0A2T3JCI0</accession>
<evidence type="ECO:0000313" key="2">
    <source>
        <dbReference type="EMBL" id="PSU46557.1"/>
    </source>
</evidence>
<sequence length="69" mass="8048">MSIANGFYFFLLHLFTSVYFVAAVTRKIIKKNVLQNFNQEFKQKLHLSTDCYSYVSSNYGEEKVNNGQL</sequence>
<gene>
    <name evidence="2" type="ORF">C9J12_17700</name>
</gene>
<keyword evidence="1" id="KW-0812">Transmembrane</keyword>
<keyword evidence="1" id="KW-0472">Membrane</keyword>
<feature type="transmembrane region" description="Helical" evidence="1">
    <location>
        <begin position="6"/>
        <end position="25"/>
    </location>
</feature>
<protein>
    <submittedName>
        <fullName evidence="2">Uncharacterized protein</fullName>
    </submittedName>
</protein>
<keyword evidence="1" id="KW-1133">Transmembrane helix</keyword>
<keyword evidence="3" id="KW-1185">Reference proteome</keyword>
<proteinExistence type="predicted"/>
<evidence type="ECO:0000313" key="3">
    <source>
        <dbReference type="Proteomes" id="UP000240987"/>
    </source>
</evidence>
<dbReference type="Proteomes" id="UP000240987">
    <property type="component" value="Unassembled WGS sequence"/>
</dbReference>
<name>A0A2T3JCI0_9GAMM</name>
<evidence type="ECO:0000256" key="1">
    <source>
        <dbReference type="SAM" id="Phobius"/>
    </source>
</evidence>
<organism evidence="2 3">
    <name type="scientific">Photobacterium frigidiphilum</name>
    <dbReference type="NCBI Taxonomy" id="264736"/>
    <lineage>
        <taxon>Bacteria</taxon>
        <taxon>Pseudomonadati</taxon>
        <taxon>Pseudomonadota</taxon>
        <taxon>Gammaproteobacteria</taxon>
        <taxon>Vibrionales</taxon>
        <taxon>Vibrionaceae</taxon>
        <taxon>Photobacterium</taxon>
    </lineage>
</organism>
<reference evidence="2 3" key="1">
    <citation type="submission" date="2018-01" db="EMBL/GenBank/DDBJ databases">
        <title>Whole genome sequencing of Histamine producing bacteria.</title>
        <authorList>
            <person name="Butler K."/>
        </authorList>
    </citation>
    <scope>NUCLEOTIDE SEQUENCE [LARGE SCALE GENOMIC DNA]</scope>
    <source>
        <strain evidence="2 3">JCM 12947</strain>
    </source>
</reference>
<comment type="caution">
    <text evidence="2">The sequence shown here is derived from an EMBL/GenBank/DDBJ whole genome shotgun (WGS) entry which is preliminary data.</text>
</comment>
<dbReference type="AlphaFoldDB" id="A0A2T3JCI0"/>
<dbReference type="EMBL" id="PYMJ01000020">
    <property type="protein sequence ID" value="PSU46557.1"/>
    <property type="molecule type" value="Genomic_DNA"/>
</dbReference>